<evidence type="ECO:0000313" key="2">
    <source>
        <dbReference type="EMBL" id="BAD34137.1"/>
    </source>
</evidence>
<reference evidence="3" key="4">
    <citation type="journal article" date="2008" name="Nucleic Acids Res.">
        <title>The rice annotation project database (RAP-DB): 2008 update.</title>
        <authorList>
            <consortium name="The rice annotation project (RAP)"/>
        </authorList>
    </citation>
    <scope>GENOME REANNOTATION</scope>
    <source>
        <strain evidence="3">cv. Nipponbare</strain>
    </source>
</reference>
<reference evidence="2" key="2">
    <citation type="submission" date="2002-11" db="EMBL/GenBank/DDBJ databases">
        <title>Oryza sativa nipponbare(GA3) genomic DNA, chromosome 9, BAC clone:OSJNBa0095O23.</title>
        <authorList>
            <person name="Sasaki T."/>
            <person name="Matsumoto T."/>
            <person name="Katayose Y."/>
        </authorList>
    </citation>
    <scope>NUCLEOTIDE SEQUENCE</scope>
</reference>
<reference evidence="1" key="1">
    <citation type="submission" date="2002-07" db="EMBL/GenBank/DDBJ databases">
        <title>Oryza sativa nipponbare(GA3) genomic DNA, chromosome 9, PAC clone:P0406E03.</title>
        <authorList>
            <person name="Sasaki T."/>
            <person name="Matsumoto T."/>
            <person name="Hattori M."/>
            <person name="Sakaki Y."/>
            <person name="Katayose Y."/>
        </authorList>
    </citation>
    <scope>NUCLEOTIDE SEQUENCE</scope>
</reference>
<proteinExistence type="predicted"/>
<name>Q6K452_ORYSJ</name>
<evidence type="ECO:0000313" key="3">
    <source>
        <dbReference type="Proteomes" id="UP000000763"/>
    </source>
</evidence>
<reference evidence="3" key="3">
    <citation type="journal article" date="2005" name="Nature">
        <title>The map-based sequence of the rice genome.</title>
        <authorList>
            <consortium name="International rice genome sequencing project (IRGSP)"/>
            <person name="Matsumoto T."/>
            <person name="Wu J."/>
            <person name="Kanamori H."/>
            <person name="Katayose Y."/>
            <person name="Fujisawa M."/>
            <person name="Namiki N."/>
            <person name="Mizuno H."/>
            <person name="Yamamoto K."/>
            <person name="Antonio B.A."/>
            <person name="Baba T."/>
            <person name="Sakata K."/>
            <person name="Nagamura Y."/>
            <person name="Aoki H."/>
            <person name="Arikawa K."/>
            <person name="Arita K."/>
            <person name="Bito T."/>
            <person name="Chiden Y."/>
            <person name="Fujitsuka N."/>
            <person name="Fukunaka R."/>
            <person name="Hamada M."/>
            <person name="Harada C."/>
            <person name="Hayashi A."/>
            <person name="Hijishita S."/>
            <person name="Honda M."/>
            <person name="Hosokawa S."/>
            <person name="Ichikawa Y."/>
            <person name="Idonuma A."/>
            <person name="Iijima M."/>
            <person name="Ikeda M."/>
            <person name="Ikeno M."/>
            <person name="Ito K."/>
            <person name="Ito S."/>
            <person name="Ito T."/>
            <person name="Ito Y."/>
            <person name="Ito Y."/>
            <person name="Iwabuchi A."/>
            <person name="Kamiya K."/>
            <person name="Karasawa W."/>
            <person name="Kurita K."/>
            <person name="Katagiri S."/>
            <person name="Kikuta A."/>
            <person name="Kobayashi H."/>
            <person name="Kobayashi N."/>
            <person name="Machita K."/>
            <person name="Maehara T."/>
            <person name="Masukawa M."/>
            <person name="Mizubayashi T."/>
            <person name="Mukai Y."/>
            <person name="Nagasaki H."/>
            <person name="Nagata Y."/>
            <person name="Naito S."/>
            <person name="Nakashima M."/>
            <person name="Nakama Y."/>
            <person name="Nakamichi Y."/>
            <person name="Nakamura M."/>
            <person name="Meguro A."/>
            <person name="Negishi M."/>
            <person name="Ohta I."/>
            <person name="Ohta T."/>
            <person name="Okamoto M."/>
            <person name="Ono N."/>
            <person name="Saji S."/>
            <person name="Sakaguchi M."/>
            <person name="Sakai K."/>
            <person name="Shibata M."/>
            <person name="Shimokawa T."/>
            <person name="Song J."/>
            <person name="Takazaki Y."/>
            <person name="Terasawa K."/>
            <person name="Tsugane M."/>
            <person name="Tsuji K."/>
            <person name="Ueda S."/>
            <person name="Waki K."/>
            <person name="Yamagata H."/>
            <person name="Yamamoto M."/>
            <person name="Yamamoto S."/>
            <person name="Yamane H."/>
            <person name="Yoshiki S."/>
            <person name="Yoshihara R."/>
            <person name="Yukawa K."/>
            <person name="Zhong H."/>
            <person name="Yano M."/>
            <person name="Yuan Q."/>
            <person name="Ouyang S."/>
            <person name="Liu J."/>
            <person name="Jones K.M."/>
            <person name="Gansberger K."/>
            <person name="Moffat K."/>
            <person name="Hill J."/>
            <person name="Bera J."/>
            <person name="Fadrosh D."/>
            <person name="Jin S."/>
            <person name="Johri S."/>
            <person name="Kim M."/>
            <person name="Overton L."/>
            <person name="Reardon M."/>
            <person name="Tsitrin T."/>
            <person name="Vuong H."/>
            <person name="Weaver B."/>
            <person name="Ciecko A."/>
            <person name="Tallon L."/>
            <person name="Jackson J."/>
            <person name="Pai G."/>
            <person name="Aken S.V."/>
            <person name="Utterback T."/>
            <person name="Reidmuller S."/>
            <person name="Feldblyum T."/>
            <person name="Hsiao J."/>
            <person name="Zismann V."/>
            <person name="Iobst S."/>
            <person name="de Vazeille A.R."/>
            <person name="Buell C.R."/>
            <person name="Ying K."/>
            <person name="Li Y."/>
            <person name="Lu T."/>
            <person name="Huang Y."/>
            <person name="Zhao Q."/>
            <person name="Feng Q."/>
            <person name="Zhang L."/>
            <person name="Zhu J."/>
            <person name="Weng Q."/>
            <person name="Mu J."/>
            <person name="Lu Y."/>
            <person name="Fan D."/>
            <person name="Liu Y."/>
            <person name="Guan J."/>
            <person name="Zhang Y."/>
            <person name="Yu S."/>
            <person name="Liu X."/>
            <person name="Zhang Y."/>
            <person name="Hong G."/>
            <person name="Han B."/>
            <person name="Choisne N."/>
            <person name="Demange N."/>
            <person name="Orjeda G."/>
            <person name="Samain S."/>
            <person name="Cattolico L."/>
            <person name="Pelletier E."/>
            <person name="Couloux A."/>
            <person name="Segurens B."/>
            <person name="Wincker P."/>
            <person name="D'Hont A."/>
            <person name="Scarpelli C."/>
            <person name="Weissenbach J."/>
            <person name="Salanoubat M."/>
            <person name="Quetier F."/>
            <person name="Yu Y."/>
            <person name="Kim H.R."/>
            <person name="Rambo T."/>
            <person name="Currie J."/>
            <person name="Collura K."/>
            <person name="Luo M."/>
            <person name="Yang T."/>
            <person name="Ammiraju J.S.S."/>
            <person name="Engler F."/>
            <person name="Soderlund C."/>
            <person name="Wing R.A."/>
            <person name="Palmer L.E."/>
            <person name="de la Bastide M."/>
            <person name="Spiegel L."/>
            <person name="Nascimento L."/>
            <person name="Zutavern T."/>
            <person name="O'Shaughnessy A."/>
            <person name="Dike S."/>
            <person name="Dedhia N."/>
            <person name="Preston R."/>
            <person name="Balija V."/>
            <person name="McCombie W.R."/>
            <person name="Chow T."/>
            <person name="Chen H."/>
            <person name="Chung M."/>
            <person name="Chen C."/>
            <person name="Shaw J."/>
            <person name="Wu H."/>
            <person name="Hsiao K."/>
            <person name="Chao Y."/>
            <person name="Chu M."/>
            <person name="Cheng C."/>
            <person name="Hour A."/>
            <person name="Lee P."/>
            <person name="Lin S."/>
            <person name="Lin Y."/>
            <person name="Liou J."/>
            <person name="Liu S."/>
            <person name="Hsing Y."/>
            <person name="Raghuvanshi S."/>
            <person name="Mohanty A."/>
            <person name="Bharti A.K."/>
            <person name="Gaur A."/>
            <person name="Gupta V."/>
            <person name="Kumar D."/>
            <person name="Ravi V."/>
            <person name="Vij S."/>
            <person name="Kapur A."/>
            <person name="Khurana P."/>
            <person name="Khurana P."/>
            <person name="Khurana J.P."/>
            <person name="Tyagi A.K."/>
            <person name="Gaikwad K."/>
            <person name="Singh A."/>
            <person name="Dalal V."/>
            <person name="Srivastava S."/>
            <person name="Dixit A."/>
            <person name="Pal A.K."/>
            <person name="Ghazi I.A."/>
            <person name="Yadav M."/>
            <person name="Pandit A."/>
            <person name="Bhargava A."/>
            <person name="Sureshbabu K."/>
            <person name="Batra K."/>
            <person name="Sharma T.R."/>
            <person name="Mohapatra T."/>
            <person name="Singh N.K."/>
            <person name="Messing J."/>
            <person name="Nelson A.B."/>
            <person name="Fuks G."/>
            <person name="Kavchok S."/>
            <person name="Keizer G."/>
            <person name="Linton E."/>
            <person name="Llaca V."/>
            <person name="Song R."/>
            <person name="Tanyolac B."/>
            <person name="Young S."/>
            <person name="Ho-Il K."/>
            <person name="Hahn J.H."/>
            <person name="Sangsakoo G."/>
            <person name="Vanavichit A."/>
            <person name="de Mattos Luiz.A.T."/>
            <person name="Zimmer P.D."/>
            <person name="Malone G."/>
            <person name="Dellagostin O."/>
            <person name="de Oliveira A.C."/>
            <person name="Bevan M."/>
            <person name="Bancroft I."/>
            <person name="Minx P."/>
            <person name="Cordum H."/>
            <person name="Wilson R."/>
            <person name="Cheng Z."/>
            <person name="Jin W."/>
            <person name="Jiang J."/>
            <person name="Leong S.A."/>
            <person name="Iwama H."/>
            <person name="Gojobori T."/>
            <person name="Itoh T."/>
            <person name="Niimura Y."/>
            <person name="Fujii Y."/>
            <person name="Habara T."/>
            <person name="Sakai H."/>
            <person name="Sato Y."/>
            <person name="Wilson G."/>
            <person name="Kumar K."/>
            <person name="McCouch S."/>
            <person name="Juretic N."/>
            <person name="Hoen D."/>
            <person name="Wright S."/>
            <person name="Bruskiewich R."/>
            <person name="Bureau T."/>
            <person name="Miyao A."/>
            <person name="Hirochika H."/>
            <person name="Nishikawa T."/>
            <person name="Kadowaki K."/>
            <person name="Sugiura M."/>
            <person name="Burr B."/>
            <person name="Sasaki T."/>
        </authorList>
    </citation>
    <scope>NUCLEOTIDE SEQUENCE [LARGE SCALE GENOMIC DNA]</scope>
    <source>
        <strain evidence="3">cv. Nipponbare</strain>
    </source>
</reference>
<evidence type="ECO:0000313" key="1">
    <source>
        <dbReference type="EMBL" id="BAD22297.1"/>
    </source>
</evidence>
<dbReference type="EMBL" id="AP005583">
    <property type="protein sequence ID" value="BAD22297.1"/>
    <property type="molecule type" value="Genomic_DNA"/>
</dbReference>
<dbReference type="AlphaFoldDB" id="Q6K452"/>
<dbReference type="EMBL" id="AP005894">
    <property type="protein sequence ID" value="BAD34137.1"/>
    <property type="molecule type" value="Genomic_DNA"/>
</dbReference>
<protein>
    <submittedName>
        <fullName evidence="1">Uncharacterized protein</fullName>
    </submittedName>
</protein>
<organism evidence="1 3">
    <name type="scientific">Oryza sativa subsp. japonica</name>
    <name type="common">Rice</name>
    <dbReference type="NCBI Taxonomy" id="39947"/>
    <lineage>
        <taxon>Eukaryota</taxon>
        <taxon>Viridiplantae</taxon>
        <taxon>Streptophyta</taxon>
        <taxon>Embryophyta</taxon>
        <taxon>Tracheophyta</taxon>
        <taxon>Spermatophyta</taxon>
        <taxon>Magnoliopsida</taxon>
        <taxon>Liliopsida</taxon>
        <taxon>Poales</taxon>
        <taxon>Poaceae</taxon>
        <taxon>BOP clade</taxon>
        <taxon>Oryzoideae</taxon>
        <taxon>Oryzeae</taxon>
        <taxon>Oryzinae</taxon>
        <taxon>Oryza</taxon>
        <taxon>Oryza sativa</taxon>
    </lineage>
</organism>
<dbReference type="Proteomes" id="UP000000763">
    <property type="component" value="Chromosome 9"/>
</dbReference>
<gene>
    <name evidence="2" type="ORF">OSJNBa0095O23.38</name>
    <name evidence="1" type="ORF">P0406E03.12</name>
</gene>
<accession>Q6K452</accession>
<sequence length="109" mass="11321">MDMWNLYVDECMASADAATTTATEGGHACKIRRNNKTDRPTSCNVCVHATRASASTAYACANTGCITTGSGSLATCLADTTFGSLGPSLGVPFHTKCDLCHPSPVSSFH</sequence>